<sequence length="212" mass="22538">MNKNKLVIIGAGDLGKVVLDTVLQANTYELKNIVFLDDVVERDTEFLGAKVVGGLDEANKFKSHGYKFIIAISNNKIRKKIADELTLPYINVIHPNATISANSSYGVGNIILANSTIDPDVKINNLVIINKNSSIGHDSVLEDYTQVSPGCALGGYTYLKESVFLGLGANTLPKVNIGECTTVGAGSTVTKDIESNVVAIGSPCKKVKSIGV</sequence>
<protein>
    <submittedName>
        <fullName evidence="2">Acetyltransferase EpsM</fullName>
        <ecNumber evidence="2">2.3.1.-</ecNumber>
    </submittedName>
</protein>
<dbReference type="InterPro" id="IPR020019">
    <property type="entry name" value="AcTrfase_PglD-like"/>
</dbReference>
<dbReference type="Gene3D" id="3.40.50.20">
    <property type="match status" value="1"/>
</dbReference>
<dbReference type="InterPro" id="IPR041561">
    <property type="entry name" value="PglD_N"/>
</dbReference>
<dbReference type="CDD" id="cd03360">
    <property type="entry name" value="LbH_AT_putative"/>
    <property type="match status" value="1"/>
</dbReference>
<dbReference type="PANTHER" id="PTHR43300">
    <property type="entry name" value="ACETYLTRANSFERASE"/>
    <property type="match status" value="1"/>
</dbReference>
<keyword evidence="2" id="KW-0808">Transferase</keyword>
<dbReference type="Gene3D" id="2.160.10.10">
    <property type="entry name" value="Hexapeptide repeat proteins"/>
    <property type="match status" value="1"/>
</dbReference>
<dbReference type="SUPFAM" id="SSF51161">
    <property type="entry name" value="Trimeric LpxA-like enzymes"/>
    <property type="match status" value="1"/>
</dbReference>
<keyword evidence="2" id="KW-0012">Acyltransferase</keyword>
<evidence type="ECO:0000313" key="3">
    <source>
        <dbReference type="Proteomes" id="UP001236723"/>
    </source>
</evidence>
<dbReference type="GO" id="GO:0016746">
    <property type="term" value="F:acyltransferase activity"/>
    <property type="evidence" value="ECO:0007669"/>
    <property type="project" value="UniProtKB-KW"/>
</dbReference>
<dbReference type="NCBIfam" id="TIGR03570">
    <property type="entry name" value="NeuD_NnaD"/>
    <property type="match status" value="1"/>
</dbReference>
<dbReference type="EMBL" id="JAUSUP010000013">
    <property type="protein sequence ID" value="MDQ0352769.1"/>
    <property type="molecule type" value="Genomic_DNA"/>
</dbReference>
<proteinExistence type="predicted"/>
<feature type="domain" description="PglD N-terminal" evidence="1">
    <location>
        <begin position="5"/>
        <end position="85"/>
    </location>
</feature>
<organism evidence="2 3">
    <name type="scientific">Alkalibacillus filiformis</name>
    <dbReference type="NCBI Taxonomy" id="200990"/>
    <lineage>
        <taxon>Bacteria</taxon>
        <taxon>Bacillati</taxon>
        <taxon>Bacillota</taxon>
        <taxon>Bacilli</taxon>
        <taxon>Bacillales</taxon>
        <taxon>Bacillaceae</taxon>
        <taxon>Alkalibacillus</taxon>
    </lineage>
</organism>
<dbReference type="Proteomes" id="UP001236723">
    <property type="component" value="Unassembled WGS sequence"/>
</dbReference>
<reference evidence="2 3" key="1">
    <citation type="submission" date="2023-07" db="EMBL/GenBank/DDBJ databases">
        <title>Genomic Encyclopedia of Type Strains, Phase IV (KMG-IV): sequencing the most valuable type-strain genomes for metagenomic binning, comparative biology and taxonomic classification.</title>
        <authorList>
            <person name="Goeker M."/>
        </authorList>
    </citation>
    <scope>NUCLEOTIDE SEQUENCE [LARGE SCALE GENOMIC DNA]</scope>
    <source>
        <strain evidence="2 3">DSM 15448</strain>
    </source>
</reference>
<dbReference type="InterPro" id="IPR011004">
    <property type="entry name" value="Trimer_LpxA-like_sf"/>
</dbReference>
<keyword evidence="3" id="KW-1185">Reference proteome</keyword>
<comment type="caution">
    <text evidence="2">The sequence shown here is derived from an EMBL/GenBank/DDBJ whole genome shotgun (WGS) entry which is preliminary data.</text>
</comment>
<dbReference type="EC" id="2.3.1.-" evidence="2"/>
<name>A0ABU0DWC0_9BACI</name>
<dbReference type="RefSeq" id="WP_307069618.1">
    <property type="nucleotide sequence ID" value="NZ_JAUSUP010000013.1"/>
</dbReference>
<evidence type="ECO:0000313" key="2">
    <source>
        <dbReference type="EMBL" id="MDQ0352769.1"/>
    </source>
</evidence>
<dbReference type="PANTHER" id="PTHR43300:SF7">
    <property type="entry name" value="UDP-N-ACETYLBACILLOSAMINE N-ACETYLTRANSFERASE"/>
    <property type="match status" value="1"/>
</dbReference>
<dbReference type="Pfam" id="PF17836">
    <property type="entry name" value="PglD_N"/>
    <property type="match status" value="1"/>
</dbReference>
<accession>A0ABU0DWC0</accession>
<gene>
    <name evidence="2" type="ORF">J2R98_002620</name>
</gene>
<evidence type="ECO:0000259" key="1">
    <source>
        <dbReference type="Pfam" id="PF17836"/>
    </source>
</evidence>
<dbReference type="InterPro" id="IPR050179">
    <property type="entry name" value="Trans_hexapeptide_repeat"/>
</dbReference>